<proteinExistence type="predicted"/>
<dbReference type="EMBL" id="CM042060">
    <property type="protein sequence ID" value="KAI3677718.1"/>
    <property type="molecule type" value="Genomic_DNA"/>
</dbReference>
<accession>A0ACB8Y119</accession>
<gene>
    <name evidence="1" type="ORF">L6452_36984</name>
</gene>
<reference evidence="1 2" key="2">
    <citation type="journal article" date="2022" name="Mol. Ecol. Resour.">
        <title>The genomes of chicory, endive, great burdock and yacon provide insights into Asteraceae paleo-polyploidization history and plant inulin production.</title>
        <authorList>
            <person name="Fan W."/>
            <person name="Wang S."/>
            <person name="Wang H."/>
            <person name="Wang A."/>
            <person name="Jiang F."/>
            <person name="Liu H."/>
            <person name="Zhao H."/>
            <person name="Xu D."/>
            <person name="Zhang Y."/>
        </authorList>
    </citation>
    <scope>NUCLEOTIDE SEQUENCE [LARGE SCALE GENOMIC DNA]</scope>
    <source>
        <strain evidence="2">cv. Niubang</strain>
    </source>
</reference>
<organism evidence="1 2">
    <name type="scientific">Arctium lappa</name>
    <name type="common">Greater burdock</name>
    <name type="synonym">Lappa major</name>
    <dbReference type="NCBI Taxonomy" id="4217"/>
    <lineage>
        <taxon>Eukaryota</taxon>
        <taxon>Viridiplantae</taxon>
        <taxon>Streptophyta</taxon>
        <taxon>Embryophyta</taxon>
        <taxon>Tracheophyta</taxon>
        <taxon>Spermatophyta</taxon>
        <taxon>Magnoliopsida</taxon>
        <taxon>eudicotyledons</taxon>
        <taxon>Gunneridae</taxon>
        <taxon>Pentapetalae</taxon>
        <taxon>asterids</taxon>
        <taxon>campanulids</taxon>
        <taxon>Asterales</taxon>
        <taxon>Asteraceae</taxon>
        <taxon>Carduoideae</taxon>
        <taxon>Cardueae</taxon>
        <taxon>Arctiinae</taxon>
        <taxon>Arctium</taxon>
    </lineage>
</organism>
<comment type="caution">
    <text evidence="1">The sequence shown here is derived from an EMBL/GenBank/DDBJ whole genome shotgun (WGS) entry which is preliminary data.</text>
</comment>
<dbReference type="Proteomes" id="UP001055879">
    <property type="component" value="Linkage Group LG14"/>
</dbReference>
<name>A0ACB8Y119_ARCLA</name>
<evidence type="ECO:0000313" key="1">
    <source>
        <dbReference type="EMBL" id="KAI3677718.1"/>
    </source>
</evidence>
<reference evidence="2" key="1">
    <citation type="journal article" date="2022" name="Mol. Ecol. Resour.">
        <title>The genomes of chicory, endive, great burdock and yacon provide insights into Asteraceae palaeo-polyploidization history and plant inulin production.</title>
        <authorList>
            <person name="Fan W."/>
            <person name="Wang S."/>
            <person name="Wang H."/>
            <person name="Wang A."/>
            <person name="Jiang F."/>
            <person name="Liu H."/>
            <person name="Zhao H."/>
            <person name="Xu D."/>
            <person name="Zhang Y."/>
        </authorList>
    </citation>
    <scope>NUCLEOTIDE SEQUENCE [LARGE SCALE GENOMIC DNA]</scope>
    <source>
        <strain evidence="2">cv. Niubang</strain>
    </source>
</reference>
<keyword evidence="2" id="KW-1185">Reference proteome</keyword>
<evidence type="ECO:0000313" key="2">
    <source>
        <dbReference type="Proteomes" id="UP001055879"/>
    </source>
</evidence>
<sequence length="134" mass="15184">MGSKSTGTYPVHPIREIPSSGYPPLGKSDHIINRELRTVRVTPIIRQKSIIRVTLNPVTQDPGTSARNFIQPEIVKTGQFISREPLVPEISNIKDPRAKSPKGNICVFYDTLEILQDYEKVVKLVRCYMSSYWA</sequence>
<protein>
    <submittedName>
        <fullName evidence="1">Uncharacterized protein</fullName>
    </submittedName>
</protein>